<evidence type="ECO:0000256" key="1">
    <source>
        <dbReference type="SAM" id="Phobius"/>
    </source>
</evidence>
<proteinExistence type="predicted"/>
<dbReference type="STRING" id="1302689.RG47T_0968"/>
<feature type="transmembrane region" description="Helical" evidence="1">
    <location>
        <begin position="6"/>
        <end position="25"/>
    </location>
</feature>
<feature type="transmembrane region" description="Helical" evidence="1">
    <location>
        <begin position="112"/>
        <end position="137"/>
    </location>
</feature>
<protein>
    <recommendedName>
        <fullName evidence="4">DUF3592 domain-containing protein</fullName>
    </recommendedName>
</protein>
<keyword evidence="1" id="KW-0812">Transmembrane</keyword>
<organism evidence="2 3">
    <name type="scientific">Mucilaginibacter polytrichastri</name>
    <dbReference type="NCBI Taxonomy" id="1302689"/>
    <lineage>
        <taxon>Bacteria</taxon>
        <taxon>Pseudomonadati</taxon>
        <taxon>Bacteroidota</taxon>
        <taxon>Sphingobacteriia</taxon>
        <taxon>Sphingobacteriales</taxon>
        <taxon>Sphingobacteriaceae</taxon>
        <taxon>Mucilaginibacter</taxon>
    </lineage>
</organism>
<dbReference type="EMBL" id="MPPL01000001">
    <property type="protein sequence ID" value="OKS85522.1"/>
    <property type="molecule type" value="Genomic_DNA"/>
</dbReference>
<dbReference type="AlphaFoldDB" id="A0A1Q5ZUR7"/>
<dbReference type="Proteomes" id="UP000186720">
    <property type="component" value="Unassembled WGS sequence"/>
</dbReference>
<comment type="caution">
    <text evidence="2">The sequence shown here is derived from an EMBL/GenBank/DDBJ whole genome shotgun (WGS) entry which is preliminary data.</text>
</comment>
<sequence>MKFNVDSNILYSFLGGVFLIVFVLARKWNDNKMFSISVETNGLVIDEELEKGIEGNEYYYPVVKFKTTEGEWITSKSRDGYYPQKYAVKKEVKIQYSLEDHTQFKIKGADTIIHLIFLLCAAMLILYSVYAYLTIIIPS</sequence>
<gene>
    <name evidence="2" type="ORF">RG47T_0968</name>
</gene>
<keyword evidence="1" id="KW-0472">Membrane</keyword>
<accession>A0A1Q5ZUR7</accession>
<dbReference type="RefSeq" id="WP_074488349.1">
    <property type="nucleotide sequence ID" value="NZ_FPAM01000001.1"/>
</dbReference>
<evidence type="ECO:0000313" key="3">
    <source>
        <dbReference type="Proteomes" id="UP000186720"/>
    </source>
</evidence>
<reference evidence="2 3" key="1">
    <citation type="submission" date="2016-11" db="EMBL/GenBank/DDBJ databases">
        <title>Whole Genome Sequencing of Mucilaginibacter polytrichastri RG4-7(T) isolated from the moss sample.</title>
        <authorList>
            <person name="Li Y."/>
        </authorList>
    </citation>
    <scope>NUCLEOTIDE SEQUENCE [LARGE SCALE GENOMIC DNA]</scope>
    <source>
        <strain evidence="2 3">RG4-7</strain>
    </source>
</reference>
<evidence type="ECO:0008006" key="4">
    <source>
        <dbReference type="Google" id="ProtNLM"/>
    </source>
</evidence>
<keyword evidence="3" id="KW-1185">Reference proteome</keyword>
<name>A0A1Q5ZUR7_9SPHI</name>
<dbReference type="OrthoDB" id="681001at2"/>
<keyword evidence="1" id="KW-1133">Transmembrane helix</keyword>
<evidence type="ECO:0000313" key="2">
    <source>
        <dbReference type="EMBL" id="OKS85522.1"/>
    </source>
</evidence>